<dbReference type="EMBL" id="JAEUBD010000095">
    <property type="protein sequence ID" value="KAH3677827.1"/>
    <property type="molecule type" value="Genomic_DNA"/>
</dbReference>
<dbReference type="Proteomes" id="UP000788993">
    <property type="component" value="Unassembled WGS sequence"/>
</dbReference>
<accession>A0A9P8PTG7</accession>
<evidence type="ECO:0000313" key="1">
    <source>
        <dbReference type="EMBL" id="KAH3677827.1"/>
    </source>
</evidence>
<reference evidence="1" key="2">
    <citation type="submission" date="2021-01" db="EMBL/GenBank/DDBJ databases">
        <authorList>
            <person name="Schikora-Tamarit M.A."/>
        </authorList>
    </citation>
    <scope>NUCLEOTIDE SEQUENCE</scope>
    <source>
        <strain evidence="1">NCAIM Y.01608</strain>
    </source>
</reference>
<comment type="caution">
    <text evidence="1">The sequence shown here is derived from an EMBL/GenBank/DDBJ whole genome shotgun (WGS) entry which is preliminary data.</text>
</comment>
<gene>
    <name evidence="1" type="ORF">OGATHE_000481</name>
</gene>
<reference evidence="1" key="1">
    <citation type="journal article" date="2021" name="Open Biol.">
        <title>Shared evolutionary footprints suggest mitochondrial oxidative damage underlies multiple complex I losses in fungi.</title>
        <authorList>
            <person name="Schikora-Tamarit M.A."/>
            <person name="Marcet-Houben M."/>
            <person name="Nosek J."/>
            <person name="Gabaldon T."/>
        </authorList>
    </citation>
    <scope>NUCLEOTIDE SEQUENCE</scope>
    <source>
        <strain evidence="1">NCAIM Y.01608</strain>
    </source>
</reference>
<organism evidence="1 2">
    <name type="scientific">Ogataea polymorpha</name>
    <dbReference type="NCBI Taxonomy" id="460523"/>
    <lineage>
        <taxon>Eukaryota</taxon>
        <taxon>Fungi</taxon>
        <taxon>Dikarya</taxon>
        <taxon>Ascomycota</taxon>
        <taxon>Saccharomycotina</taxon>
        <taxon>Pichiomycetes</taxon>
        <taxon>Pichiales</taxon>
        <taxon>Pichiaceae</taxon>
        <taxon>Ogataea</taxon>
    </lineage>
</organism>
<dbReference type="AlphaFoldDB" id="A0A9P8PTG7"/>
<name>A0A9P8PTG7_9ASCO</name>
<evidence type="ECO:0000313" key="2">
    <source>
        <dbReference type="Proteomes" id="UP000788993"/>
    </source>
</evidence>
<protein>
    <submittedName>
        <fullName evidence="1">Uncharacterized protein</fullName>
    </submittedName>
</protein>
<sequence length="309" mass="31746">MWPAGLSAHDALLTSASGPDSLHLQKKPVTSLVWVDGSVPESVGIEGNVVRQVTQTWVVDDSNVGVDGNNGALEASALESSLSLLDVGFDLRNISRARVDQLVTHRDGVDVIPRTVAGDSVADLGNCGRDLVNVVDAQEQLLVVSLGLQDVFDLVAVDTVQSDELVASQLLKVTLDLGERLAGTGGSVRRVGDTLGSTVEAAVRAGGWGGSGRGGGGRVGGGFSGRWGVGGGLCWSNLKAVVVGRDRNGSWVGVDVFNSTGLGTSIDDDGLGDNHNVSLLMLVVEVADWLGQASGGQSGQGKSLDDRVS</sequence>
<keyword evidence="2" id="KW-1185">Reference proteome</keyword>
<proteinExistence type="predicted"/>